<accession>A0AAQ5XET3</accession>
<evidence type="ECO:0008006" key="4">
    <source>
        <dbReference type="Google" id="ProtNLM"/>
    </source>
</evidence>
<evidence type="ECO:0000256" key="1">
    <source>
        <dbReference type="SAM" id="MobiDB-lite"/>
    </source>
</evidence>
<dbReference type="PANTHER" id="PTHR15117:SF5">
    <property type="entry name" value="ATAXIN-7-LIKE PROTEIN 2"/>
    <property type="match status" value="1"/>
</dbReference>
<name>A0AAQ5XET3_AMPOC</name>
<dbReference type="Ensembl" id="ENSAOCT00000058643.1">
    <property type="protein sequence ID" value="ENSAOCP00000039843.1"/>
    <property type="gene ID" value="ENSAOCG00000030730.1"/>
</dbReference>
<feature type="region of interest" description="Disordered" evidence="1">
    <location>
        <begin position="78"/>
        <end position="134"/>
    </location>
</feature>
<dbReference type="GeneTree" id="ENSGT00940000159736"/>
<proteinExistence type="predicted"/>
<keyword evidence="3" id="KW-1185">Reference proteome</keyword>
<evidence type="ECO:0000313" key="2">
    <source>
        <dbReference type="Ensembl" id="ENSAOCP00000039843.1"/>
    </source>
</evidence>
<organism evidence="2 3">
    <name type="scientific">Amphiprion ocellaris</name>
    <name type="common">Clown anemonefish</name>
    <dbReference type="NCBI Taxonomy" id="80972"/>
    <lineage>
        <taxon>Eukaryota</taxon>
        <taxon>Metazoa</taxon>
        <taxon>Chordata</taxon>
        <taxon>Craniata</taxon>
        <taxon>Vertebrata</taxon>
        <taxon>Euteleostomi</taxon>
        <taxon>Actinopterygii</taxon>
        <taxon>Neopterygii</taxon>
        <taxon>Teleostei</taxon>
        <taxon>Neoteleostei</taxon>
        <taxon>Acanthomorphata</taxon>
        <taxon>Ovalentaria</taxon>
        <taxon>Pomacentridae</taxon>
        <taxon>Amphiprion</taxon>
    </lineage>
</organism>
<reference evidence="2 3" key="1">
    <citation type="submission" date="2022-01" db="EMBL/GenBank/DDBJ databases">
        <title>A chromosome-scale genome assembly of the false clownfish, Amphiprion ocellaris.</title>
        <authorList>
            <person name="Ryu T."/>
        </authorList>
    </citation>
    <scope>NUCLEOTIDE SEQUENCE [LARGE SCALE GENOMIC DNA]</scope>
</reference>
<reference evidence="2" key="2">
    <citation type="submission" date="2025-08" db="UniProtKB">
        <authorList>
            <consortium name="Ensembl"/>
        </authorList>
    </citation>
    <scope>IDENTIFICATION</scope>
</reference>
<reference evidence="2" key="3">
    <citation type="submission" date="2025-09" db="UniProtKB">
        <authorList>
            <consortium name="Ensembl"/>
        </authorList>
    </citation>
    <scope>IDENTIFICATION</scope>
</reference>
<evidence type="ECO:0000313" key="3">
    <source>
        <dbReference type="Proteomes" id="UP001501940"/>
    </source>
</evidence>
<dbReference type="Proteomes" id="UP001501940">
    <property type="component" value="Chromosome 8"/>
</dbReference>
<dbReference type="PANTHER" id="PTHR15117">
    <property type="entry name" value="ATAXIN 7 RELATED"/>
    <property type="match status" value="1"/>
</dbReference>
<feature type="compositionally biased region" description="Basic and acidic residues" evidence="1">
    <location>
        <begin position="104"/>
        <end position="113"/>
    </location>
</feature>
<dbReference type="AlphaFoldDB" id="A0AAQ5XET3"/>
<sequence>MAALDRRNPNLDDFVGLNWSCWADRVNISSSDDMHTYGHCPAHDDFYLVVCSHCDQVVKPQAFEKHCERWHGAVVKKSRQTSVVAPQQRPLSGRASPRVSSCMEKQKDGRCHEGSTVSSAASPAHQHRPAKAHQDTVRYSLRLFT</sequence>
<dbReference type="InterPro" id="IPR052237">
    <property type="entry name" value="Ataxin-7-like_regulator"/>
</dbReference>
<protein>
    <recommendedName>
        <fullName evidence="4">Ataxin 7-like 2b</fullName>
    </recommendedName>
</protein>